<proteinExistence type="predicted"/>
<organism evidence="1 2">
    <name type="scientific">Paraferrimonas sedimenticola</name>
    <dbReference type="NCBI Taxonomy" id="375674"/>
    <lineage>
        <taxon>Bacteria</taxon>
        <taxon>Pseudomonadati</taxon>
        <taxon>Pseudomonadota</taxon>
        <taxon>Gammaproteobacteria</taxon>
        <taxon>Alteromonadales</taxon>
        <taxon>Ferrimonadaceae</taxon>
        <taxon>Paraferrimonas</taxon>
    </lineage>
</organism>
<keyword evidence="2" id="KW-1185">Reference proteome</keyword>
<dbReference type="RefSeq" id="WP_095506845.1">
    <property type="nucleotide sequence ID" value="NZ_BSNC01000012.1"/>
</dbReference>
<sequence length="111" mass="13001">MKTIKALQVLASIVVISACSSGYSGYGPGYVSSFYRTGFYWDYYHWDYYYDYIYDWDYDYDLDPDYEVIGPEYDPAWDIDPAPELMPADSYDSSMDYGGFDDVDFGGFEYY</sequence>
<dbReference type="EMBL" id="BSNC01000012">
    <property type="protein sequence ID" value="GLP97923.1"/>
    <property type="molecule type" value="Genomic_DNA"/>
</dbReference>
<dbReference type="AlphaFoldDB" id="A0AA37RZJ8"/>
<evidence type="ECO:0000313" key="1">
    <source>
        <dbReference type="EMBL" id="GLP97923.1"/>
    </source>
</evidence>
<name>A0AA37RZJ8_9GAMM</name>
<comment type="caution">
    <text evidence="1">The sequence shown here is derived from an EMBL/GenBank/DDBJ whole genome shotgun (WGS) entry which is preliminary data.</text>
</comment>
<evidence type="ECO:0000313" key="2">
    <source>
        <dbReference type="Proteomes" id="UP001161422"/>
    </source>
</evidence>
<gene>
    <name evidence="1" type="ORF">GCM10007895_32300</name>
</gene>
<protein>
    <recommendedName>
        <fullName evidence="3">Lipoprotein</fullName>
    </recommendedName>
</protein>
<reference evidence="1" key="2">
    <citation type="submission" date="2023-01" db="EMBL/GenBank/DDBJ databases">
        <title>Draft genome sequence of Paraferrimonas sedimenticola strain NBRC 101628.</title>
        <authorList>
            <person name="Sun Q."/>
            <person name="Mori K."/>
        </authorList>
    </citation>
    <scope>NUCLEOTIDE SEQUENCE</scope>
    <source>
        <strain evidence="1">NBRC 101628</strain>
    </source>
</reference>
<dbReference type="Proteomes" id="UP001161422">
    <property type="component" value="Unassembled WGS sequence"/>
</dbReference>
<dbReference type="PROSITE" id="PS51257">
    <property type="entry name" value="PROKAR_LIPOPROTEIN"/>
    <property type="match status" value="1"/>
</dbReference>
<evidence type="ECO:0008006" key="3">
    <source>
        <dbReference type="Google" id="ProtNLM"/>
    </source>
</evidence>
<accession>A0AA37RZJ8</accession>
<reference evidence="1" key="1">
    <citation type="journal article" date="2014" name="Int. J. Syst. Evol. Microbiol.">
        <title>Complete genome sequence of Corynebacterium casei LMG S-19264T (=DSM 44701T), isolated from a smear-ripened cheese.</title>
        <authorList>
            <consortium name="US DOE Joint Genome Institute (JGI-PGF)"/>
            <person name="Walter F."/>
            <person name="Albersmeier A."/>
            <person name="Kalinowski J."/>
            <person name="Ruckert C."/>
        </authorList>
    </citation>
    <scope>NUCLEOTIDE SEQUENCE</scope>
    <source>
        <strain evidence="1">NBRC 101628</strain>
    </source>
</reference>